<dbReference type="Gene3D" id="3.40.50.1820">
    <property type="entry name" value="alpha/beta hydrolase"/>
    <property type="match status" value="1"/>
</dbReference>
<dbReference type="AlphaFoldDB" id="A0A8K0STQ6"/>
<dbReference type="PANTHER" id="PTHR10272:SF11">
    <property type="entry name" value="PHOSPHOLIPASE-RELATED"/>
    <property type="match status" value="1"/>
</dbReference>
<dbReference type="EMBL" id="JAGPNK010000008">
    <property type="protein sequence ID" value="KAH7316824.1"/>
    <property type="molecule type" value="Genomic_DNA"/>
</dbReference>
<keyword evidence="1 4" id="KW-0378">Hydrolase</keyword>
<gene>
    <name evidence="8" type="ORF">B0I35DRAFT_434062</name>
</gene>
<organism evidence="8 9">
    <name type="scientific">Stachybotrys elegans</name>
    <dbReference type="NCBI Taxonomy" id="80388"/>
    <lineage>
        <taxon>Eukaryota</taxon>
        <taxon>Fungi</taxon>
        <taxon>Dikarya</taxon>
        <taxon>Ascomycota</taxon>
        <taxon>Pezizomycotina</taxon>
        <taxon>Sordariomycetes</taxon>
        <taxon>Hypocreomycetidae</taxon>
        <taxon>Hypocreales</taxon>
        <taxon>Stachybotryaceae</taxon>
        <taxon>Stachybotrys</taxon>
    </lineage>
</organism>
<dbReference type="Proteomes" id="UP000813444">
    <property type="component" value="Unassembled WGS sequence"/>
</dbReference>
<dbReference type="SUPFAM" id="SSF53474">
    <property type="entry name" value="alpha/beta-Hydrolases"/>
    <property type="match status" value="1"/>
</dbReference>
<keyword evidence="7" id="KW-1133">Transmembrane helix</keyword>
<keyword evidence="3 4" id="KW-0443">Lipid metabolism</keyword>
<dbReference type="EC" id="3.1.1.47" evidence="4"/>
<evidence type="ECO:0000313" key="8">
    <source>
        <dbReference type="EMBL" id="KAH7316824.1"/>
    </source>
</evidence>
<keyword evidence="7" id="KW-0472">Membrane</keyword>
<dbReference type="InterPro" id="IPR029058">
    <property type="entry name" value="AB_hydrolase_fold"/>
</dbReference>
<evidence type="ECO:0000256" key="7">
    <source>
        <dbReference type="SAM" id="Phobius"/>
    </source>
</evidence>
<evidence type="ECO:0000313" key="9">
    <source>
        <dbReference type="Proteomes" id="UP000813444"/>
    </source>
</evidence>
<evidence type="ECO:0000256" key="3">
    <source>
        <dbReference type="ARBA" id="ARBA00023098"/>
    </source>
</evidence>
<protein>
    <recommendedName>
        <fullName evidence="4">Putative phospholipase</fullName>
        <ecNumber evidence="4">3.1.1.47</ecNumber>
    </recommendedName>
</protein>
<dbReference type="GO" id="GO:0016042">
    <property type="term" value="P:lipid catabolic process"/>
    <property type="evidence" value="ECO:0007669"/>
    <property type="project" value="UniProtKB-KW"/>
</dbReference>
<keyword evidence="9" id="KW-1185">Reference proteome</keyword>
<evidence type="ECO:0000256" key="5">
    <source>
        <dbReference type="PIRSR" id="PIRSR018169-1"/>
    </source>
</evidence>
<keyword evidence="7" id="KW-0812">Transmembrane</keyword>
<feature type="active site" description="Charge relay system" evidence="5">
    <location>
        <position position="458"/>
    </location>
</feature>
<feature type="active site" description="Nucleophile" evidence="5">
    <location>
        <position position="367"/>
    </location>
</feature>
<dbReference type="InterPro" id="IPR016715">
    <property type="entry name" value="PAF_acetylhydro_eukaryote"/>
</dbReference>
<reference evidence="8" key="1">
    <citation type="journal article" date="2021" name="Nat. Commun.">
        <title>Genetic determinants of endophytism in the Arabidopsis root mycobiome.</title>
        <authorList>
            <person name="Mesny F."/>
            <person name="Miyauchi S."/>
            <person name="Thiergart T."/>
            <person name="Pickel B."/>
            <person name="Atanasova L."/>
            <person name="Karlsson M."/>
            <person name="Huettel B."/>
            <person name="Barry K.W."/>
            <person name="Haridas S."/>
            <person name="Chen C."/>
            <person name="Bauer D."/>
            <person name="Andreopoulos W."/>
            <person name="Pangilinan J."/>
            <person name="LaButti K."/>
            <person name="Riley R."/>
            <person name="Lipzen A."/>
            <person name="Clum A."/>
            <person name="Drula E."/>
            <person name="Henrissat B."/>
            <person name="Kohler A."/>
            <person name="Grigoriev I.V."/>
            <person name="Martin F.M."/>
            <person name="Hacquard S."/>
        </authorList>
    </citation>
    <scope>NUCLEOTIDE SEQUENCE</scope>
    <source>
        <strain evidence="8">MPI-CAGE-CH-0235</strain>
    </source>
</reference>
<comment type="similarity">
    <text evidence="4">Belongs to the serine esterase family.</text>
</comment>
<name>A0A8K0STQ6_9HYPO</name>
<comment type="catalytic activity">
    <reaction evidence="4">
        <text>a 1-O-alkyl-2-acetyl-sn-glycero-3-phosphocholine + H2O = a 1-O-alkyl-sn-glycero-3-phosphocholine + acetate + H(+)</text>
        <dbReference type="Rhea" id="RHEA:17777"/>
        <dbReference type="ChEBI" id="CHEBI:15377"/>
        <dbReference type="ChEBI" id="CHEBI:15378"/>
        <dbReference type="ChEBI" id="CHEBI:30089"/>
        <dbReference type="ChEBI" id="CHEBI:30909"/>
        <dbReference type="ChEBI" id="CHEBI:36707"/>
        <dbReference type="EC" id="3.1.1.47"/>
    </reaction>
</comment>
<evidence type="ECO:0000256" key="2">
    <source>
        <dbReference type="ARBA" id="ARBA00022963"/>
    </source>
</evidence>
<feature type="active site" description="Charge relay system" evidence="5">
    <location>
        <position position="394"/>
    </location>
</feature>
<evidence type="ECO:0000256" key="1">
    <source>
        <dbReference type="ARBA" id="ARBA00022801"/>
    </source>
</evidence>
<evidence type="ECO:0000256" key="4">
    <source>
        <dbReference type="PIRNR" id="PIRNR018169"/>
    </source>
</evidence>
<evidence type="ECO:0000256" key="6">
    <source>
        <dbReference type="SAM" id="MobiDB-lite"/>
    </source>
</evidence>
<feature type="region of interest" description="Disordered" evidence="6">
    <location>
        <begin position="1"/>
        <end position="38"/>
    </location>
</feature>
<dbReference type="Pfam" id="PF03403">
    <property type="entry name" value="PAF-AH_p_II"/>
    <property type="match status" value="1"/>
</dbReference>
<feature type="transmembrane region" description="Helical" evidence="7">
    <location>
        <begin position="76"/>
        <end position="95"/>
    </location>
</feature>
<comment type="caution">
    <text evidence="8">The sequence shown here is derived from an EMBL/GenBank/DDBJ whole genome shotgun (WGS) entry which is preliminary data.</text>
</comment>
<accession>A0A8K0STQ6</accession>
<proteinExistence type="inferred from homology"/>
<dbReference type="OrthoDB" id="2363873at2759"/>
<keyword evidence="2 4" id="KW-0442">Lipid degradation</keyword>
<dbReference type="PIRSF" id="PIRSF018169">
    <property type="entry name" value="PAF_acetylhydrolase"/>
    <property type="match status" value="1"/>
</dbReference>
<dbReference type="PANTHER" id="PTHR10272">
    <property type="entry name" value="PLATELET-ACTIVATING FACTOR ACETYLHYDROLASE"/>
    <property type="match status" value="1"/>
</dbReference>
<dbReference type="GO" id="GO:0003847">
    <property type="term" value="F:1-alkyl-2-acetylglycerophosphocholine esterase activity"/>
    <property type="evidence" value="ECO:0007669"/>
    <property type="project" value="UniProtKB-UniRule"/>
</dbReference>
<sequence>MQDKETMARNQDPNVELEAWDDDASSEDAFGPDAPLTSSTAYQTTTTPKWFGGRGRTARTSLTLRRLRDRILRRRFFLVPWVAVLLVLFSSYALLCLLRGTPMFISPLPAYTGPYAVGTMDIEVPLDKPQHIRKGVVFRADAEPAFDLETVLFTLYYPISPGEHTSAPPHLWFPRPISVIAEGYAKLAHINFFFTRPLFTFVLWALAGSITIPGEVDAPLLDSDEHDGSWQRFPVMVFSHGMASRRNDYSNYLGEMASRGRVVAAIEHRDGSCPGTLIKINKQPDRKLLSFGEADVFSEPPLDKDQLQQAALAFRDAEIFQTIKVLKSINDGSGAAIYASNSRNEGSSLAGWADRLDFNHLVIGGHSFGATGALQALNGAPSKENPAIGGIILDPGKSSGPLNANVSVPVLVVHSNSWSKKHSLFYGRPHFDTVRDLVSDVMHRTGASWFVTSLGTSHPSVTDAPLLEPTLLSWTTGSSIDVKEGLKEYVRIAGDFFNHILKGNGTGVLAQGVTHPEYGQWVSEERKAEFPEDLAKYWEVHVSPVGA</sequence>